<comment type="caution">
    <text evidence="1">The sequence shown here is derived from an EMBL/GenBank/DDBJ whole genome shotgun (WGS) entry which is preliminary data.</text>
</comment>
<evidence type="ECO:0000313" key="2">
    <source>
        <dbReference type="Proteomes" id="UP000638648"/>
    </source>
</evidence>
<accession>A0A927MQ34</accession>
<protein>
    <submittedName>
        <fullName evidence="1">Uncharacterized protein</fullName>
    </submittedName>
</protein>
<evidence type="ECO:0000313" key="1">
    <source>
        <dbReference type="EMBL" id="MBE1604806.1"/>
    </source>
</evidence>
<organism evidence="1 2">
    <name type="scientific">Actinopolymorpha pittospori</name>
    <dbReference type="NCBI Taxonomy" id="648752"/>
    <lineage>
        <taxon>Bacteria</taxon>
        <taxon>Bacillati</taxon>
        <taxon>Actinomycetota</taxon>
        <taxon>Actinomycetes</taxon>
        <taxon>Propionibacteriales</taxon>
        <taxon>Actinopolymorphaceae</taxon>
        <taxon>Actinopolymorpha</taxon>
    </lineage>
</organism>
<sequence>MLRASRSPPGTTGLARWHGLAAQPNRYHRAARHLYAAS</sequence>
<gene>
    <name evidence="1" type="ORF">HEB94_001654</name>
</gene>
<dbReference type="EMBL" id="JADBEM010000001">
    <property type="protein sequence ID" value="MBE1604806.1"/>
    <property type="molecule type" value="Genomic_DNA"/>
</dbReference>
<keyword evidence="2" id="KW-1185">Reference proteome</keyword>
<reference evidence="1" key="1">
    <citation type="submission" date="2020-10" db="EMBL/GenBank/DDBJ databases">
        <title>Sequencing the genomes of 1000 actinobacteria strains.</title>
        <authorList>
            <person name="Klenk H.-P."/>
        </authorList>
    </citation>
    <scope>NUCLEOTIDE SEQUENCE</scope>
    <source>
        <strain evidence="1">DSM 45354</strain>
    </source>
</reference>
<dbReference type="Proteomes" id="UP000638648">
    <property type="component" value="Unassembled WGS sequence"/>
</dbReference>
<name>A0A927MQ34_9ACTN</name>
<dbReference type="AlphaFoldDB" id="A0A927MQ34"/>
<proteinExistence type="predicted"/>